<keyword evidence="2" id="KW-1185">Reference proteome</keyword>
<proteinExistence type="predicted"/>
<sequence>MANTQSTIDSLIESENYNCYTELEKNKSTENLVMDTALDDTKRNSYECKEESYKKKIDVYIKSLENIEISSVAINLLVSLPFKTFSQATKPVRTSSFFCLLFKTFSRPDGMKIRWIIAKILDSTNFTPFYLRAIGLTTERHEGGRMSLSQSKRLADLRFIFTIKNYG</sequence>
<name>A0A397I0H9_9GLOM</name>
<evidence type="ECO:0000313" key="1">
    <source>
        <dbReference type="EMBL" id="RHZ69025.1"/>
    </source>
</evidence>
<gene>
    <name evidence="1" type="ORF">Glove_291g28</name>
</gene>
<dbReference type="AlphaFoldDB" id="A0A397I0H9"/>
<dbReference type="Proteomes" id="UP000266861">
    <property type="component" value="Unassembled WGS sequence"/>
</dbReference>
<protein>
    <submittedName>
        <fullName evidence="1">Uncharacterized protein</fullName>
    </submittedName>
</protein>
<dbReference type="EMBL" id="PQFF01000265">
    <property type="protein sequence ID" value="RHZ69025.1"/>
    <property type="molecule type" value="Genomic_DNA"/>
</dbReference>
<comment type="caution">
    <text evidence="1">The sequence shown here is derived from an EMBL/GenBank/DDBJ whole genome shotgun (WGS) entry which is preliminary data.</text>
</comment>
<organism evidence="1 2">
    <name type="scientific">Diversispora epigaea</name>
    <dbReference type="NCBI Taxonomy" id="1348612"/>
    <lineage>
        <taxon>Eukaryota</taxon>
        <taxon>Fungi</taxon>
        <taxon>Fungi incertae sedis</taxon>
        <taxon>Mucoromycota</taxon>
        <taxon>Glomeromycotina</taxon>
        <taxon>Glomeromycetes</taxon>
        <taxon>Diversisporales</taxon>
        <taxon>Diversisporaceae</taxon>
        <taxon>Diversispora</taxon>
    </lineage>
</organism>
<reference evidence="1 2" key="1">
    <citation type="submission" date="2018-08" db="EMBL/GenBank/DDBJ databases">
        <title>Genome and evolution of the arbuscular mycorrhizal fungus Diversispora epigaea (formerly Glomus versiforme) and its bacterial endosymbionts.</title>
        <authorList>
            <person name="Sun X."/>
            <person name="Fei Z."/>
            <person name="Harrison M."/>
        </authorList>
    </citation>
    <scope>NUCLEOTIDE SEQUENCE [LARGE SCALE GENOMIC DNA]</scope>
    <source>
        <strain evidence="1 2">IT104</strain>
    </source>
</reference>
<evidence type="ECO:0000313" key="2">
    <source>
        <dbReference type="Proteomes" id="UP000266861"/>
    </source>
</evidence>
<accession>A0A397I0H9</accession>